<evidence type="ECO:0000313" key="2">
    <source>
        <dbReference type="EMBL" id="SKC23730.1"/>
    </source>
</evidence>
<feature type="domain" description="DUF2007" evidence="1">
    <location>
        <begin position="9"/>
        <end position="74"/>
    </location>
</feature>
<proteinExistence type="predicted"/>
<dbReference type="KEGG" id="asx:CDL62_08885"/>
<dbReference type="Pfam" id="PF09413">
    <property type="entry name" value="DUF2007"/>
    <property type="match status" value="1"/>
</dbReference>
<dbReference type="AlphaFoldDB" id="A0A1T5HT87"/>
<name>A0A1T5HT87_9BACT</name>
<dbReference type="RefSeq" id="WP_079558690.1">
    <property type="nucleotide sequence ID" value="NZ_CP021904.1"/>
</dbReference>
<evidence type="ECO:0000259" key="1">
    <source>
        <dbReference type="Pfam" id="PF09413"/>
    </source>
</evidence>
<protein>
    <submittedName>
        <fullName evidence="2">Putative signal transducing protein</fullName>
    </submittedName>
</protein>
<accession>A0A1T5HT87</accession>
<sequence>MADEIVVLANLEDRILAENIQRILEENGIHALLQSDNPASSALNIYMGSVSHENISIKLHKDAYKKATEIIRNSGFGDLLEDCDN</sequence>
<dbReference type="OrthoDB" id="1122740at2"/>
<dbReference type="InterPro" id="IPR018551">
    <property type="entry name" value="DUF2007"/>
</dbReference>
<evidence type="ECO:0000313" key="3">
    <source>
        <dbReference type="Proteomes" id="UP000191055"/>
    </source>
</evidence>
<organism evidence="2 3">
    <name type="scientific">Alkalitalea saponilacus</name>
    <dbReference type="NCBI Taxonomy" id="889453"/>
    <lineage>
        <taxon>Bacteria</taxon>
        <taxon>Pseudomonadati</taxon>
        <taxon>Bacteroidota</taxon>
        <taxon>Bacteroidia</taxon>
        <taxon>Marinilabiliales</taxon>
        <taxon>Marinilabiliaceae</taxon>
        <taxon>Alkalitalea</taxon>
    </lineage>
</organism>
<dbReference type="STRING" id="889453.SAMN03080601_03015"/>
<dbReference type="Proteomes" id="UP000191055">
    <property type="component" value="Unassembled WGS sequence"/>
</dbReference>
<reference evidence="2 3" key="1">
    <citation type="submission" date="2017-02" db="EMBL/GenBank/DDBJ databases">
        <authorList>
            <person name="Peterson S.W."/>
        </authorList>
    </citation>
    <scope>NUCLEOTIDE SEQUENCE [LARGE SCALE GENOMIC DNA]</scope>
    <source>
        <strain evidence="2 3">DSM 24412</strain>
    </source>
</reference>
<keyword evidence="3" id="KW-1185">Reference proteome</keyword>
<gene>
    <name evidence="2" type="ORF">SAMN03080601_03015</name>
</gene>
<dbReference type="EMBL" id="FUYV01000020">
    <property type="protein sequence ID" value="SKC23730.1"/>
    <property type="molecule type" value="Genomic_DNA"/>
</dbReference>